<organism evidence="1 2">
    <name type="scientific">Roseibium aggregatum (strain ATCC 25650 / DSM 13394 / JCM 20685 / NBRC 16684 / NCIMB 2208 / IAM 12614 / B1)</name>
    <name type="common">Stappia aggregata</name>
    <dbReference type="NCBI Taxonomy" id="384765"/>
    <lineage>
        <taxon>Bacteria</taxon>
        <taxon>Pseudomonadati</taxon>
        <taxon>Pseudomonadota</taxon>
        <taxon>Alphaproteobacteria</taxon>
        <taxon>Hyphomicrobiales</taxon>
        <taxon>Stappiaceae</taxon>
        <taxon>Roseibium</taxon>
    </lineage>
</organism>
<protein>
    <submittedName>
        <fullName evidence="1">Uncharacterized protein</fullName>
    </submittedName>
</protein>
<reference evidence="1 2" key="1">
    <citation type="submission" date="2006-05" db="EMBL/GenBank/DDBJ databases">
        <authorList>
            <person name="King G."/>
            <person name="Ferriera S."/>
            <person name="Johnson J."/>
            <person name="Kravitz S."/>
            <person name="Beeson K."/>
            <person name="Sutton G."/>
            <person name="Rogers Y.-H."/>
            <person name="Friedman R."/>
            <person name="Frazier M."/>
            <person name="Venter J.C."/>
        </authorList>
    </citation>
    <scope>NUCLEOTIDE SEQUENCE [LARGE SCALE GENOMIC DNA]</scope>
    <source>
        <strain evidence="2">ATCC 25650 / DSM 13394 / JCM 20685 / NBRC 16684 / NCIMB 2208 / IAM 12614 / B1</strain>
    </source>
</reference>
<dbReference type="AlphaFoldDB" id="A0NYG4"/>
<gene>
    <name evidence="1" type="ORF">SIAM614_20765</name>
</gene>
<evidence type="ECO:0000313" key="2">
    <source>
        <dbReference type="Proteomes" id="UP000004848"/>
    </source>
</evidence>
<evidence type="ECO:0000313" key="1">
    <source>
        <dbReference type="EMBL" id="EAV42160.1"/>
    </source>
</evidence>
<dbReference type="Proteomes" id="UP000004848">
    <property type="component" value="Unassembled WGS sequence"/>
</dbReference>
<name>A0NYG4_ROSAI</name>
<comment type="caution">
    <text evidence="1">The sequence shown here is derived from an EMBL/GenBank/DDBJ whole genome shotgun (WGS) entry which is preliminary data.</text>
</comment>
<accession>A0NYG4</accession>
<dbReference type="EMBL" id="AAUW01000016">
    <property type="protein sequence ID" value="EAV42160.1"/>
    <property type="molecule type" value="Genomic_DNA"/>
</dbReference>
<sequence>MRIDDYILLPMGLIELINQASSFRDHPFSANLAFCRGDL</sequence>
<proteinExistence type="predicted"/>